<keyword evidence="5 9" id="KW-0720">Serine protease</keyword>
<sequence length="1163" mass="123312">MASVTKNLSFAITTSTSYEAPYVVAKRFSTLDHLTQGRFGWNIVTSWKASASKALGLPLVEHDKRYEIADEYLRVLYKLWEGSWANDALKEDVETAEYANPDRIKYVHHHGDNFNIDGIHILDPSPQRTPFLFQAGTSTAGVAFGSTHAEAIFVAGISPEAVAPKVKLIREEAAKKGRDPSSIKVFPVITPIIGRTEDEAKAKYKEALEYANHEAGLAFWSGGSGIDLSQFDLDQEIKSTDVHVDARVHTALSQLQNTSPDIPAWTPRNIGKWIALGGNGPIPVGTPEKVADVLEEWVNVADVDGFNIGATRFGNSSSPFIPGRYLVEFEDNTSTSYSFFSTLADNSIAATPLITLDYSLFKGASFSLGSDINEKATLQTILSLPSVKSVYPVRAYSIPEISGFIPRESRTLSATIDSKLSDTTPDTFSPHVMTGVDKLRAEGFLGDGIKVAIIDTGIDYNHPALGGCFGNGCKVAFGTDLVGDDYTGTNAPVPSDDPMDCVGHGTHVAGIIAADSVAPEFTGVAPNVTLGIYRVFGCAGSTSDDVLIQAYLMAYEAGANIITASVGGNSGWSEEPWAVVVSRIVEAGIPCTVAVGNDGGTGVFVASAAATGNGVTAVASVDNVVTPVLVKNATWSANNSAARTFGWIPYIPADIANGTYLLYDILNGSNDTSLPCNNNFTLPDITGKIALIPYDTYCTDGSGMVKIVTDANGYGIDSFGMVTTDLATQWIEAMAGGSQVSVDMITPVYENFSVENTVNNVTGGYLSYFSSWGPTFEVDVKPQFAAPGGSILSTYPLALGGYMVDTGTSMATPFVAGSIALLIEARGNSDPATINNILSASADPKAFNDGESTYSYLAPVAQQGGGLLNVYNAAHAVGVLNVSSISFNDTANFVKSAWFEITNTGNESVTYAISYSSSGTVYTLPSDGDPVPSTFSVGSPPEIVTSSAQLSLHPDTVTVGAGDSASVEVIASLPTDLTSSRIPVYSGYITLNGSNDESLSLPYMGVASSLKDAVIFDSADNMTYLSRYLNVSAVPDGFAFTLPPQNSTDEEKEQYDIPVPVSLDSFGTRVLRVDLVPAQPDGTVNTTQVLGVDIAGSIVNFPAYEQGRGSWHVFWYGQLSDGTFAPPGDYYFLFRALKIFGDESSADDYESVKSVSFSLTYAS</sequence>
<dbReference type="InterPro" id="IPR034187">
    <property type="entry name" value="Peptidases_S8_5"/>
</dbReference>
<evidence type="ECO:0000256" key="4">
    <source>
        <dbReference type="ARBA" id="ARBA00022801"/>
    </source>
</evidence>
<organism evidence="14 15">
    <name type="scientific">Talaromyces amestolkiae</name>
    <dbReference type="NCBI Taxonomy" id="1196081"/>
    <lineage>
        <taxon>Eukaryota</taxon>
        <taxon>Fungi</taxon>
        <taxon>Dikarya</taxon>
        <taxon>Ascomycota</taxon>
        <taxon>Pezizomycotina</taxon>
        <taxon>Eurotiomycetes</taxon>
        <taxon>Eurotiomycetidae</taxon>
        <taxon>Eurotiales</taxon>
        <taxon>Trichocomaceae</taxon>
        <taxon>Talaromyces</taxon>
        <taxon>Talaromyces sect. Talaromyces</taxon>
    </lineage>
</organism>
<dbReference type="Gene3D" id="3.20.20.30">
    <property type="entry name" value="Luciferase-like domain"/>
    <property type="match status" value="1"/>
</dbReference>
<dbReference type="RefSeq" id="XP_040733979.1">
    <property type="nucleotide sequence ID" value="XM_040877955.1"/>
</dbReference>
<dbReference type="InterPro" id="IPR000209">
    <property type="entry name" value="Peptidase_S8/S53_dom"/>
</dbReference>
<keyword evidence="15" id="KW-1185">Reference proteome</keyword>
<dbReference type="Pfam" id="PF00082">
    <property type="entry name" value="Peptidase_S8"/>
    <property type="match status" value="1"/>
</dbReference>
<evidence type="ECO:0000256" key="7">
    <source>
        <dbReference type="ARBA" id="ARBA00033748"/>
    </source>
</evidence>
<feature type="domain" description="Luciferase-like" evidence="12">
    <location>
        <begin position="1"/>
        <end position="299"/>
    </location>
</feature>
<dbReference type="InterPro" id="IPR016215">
    <property type="entry name" value="NTA_MOA"/>
</dbReference>
<evidence type="ECO:0000259" key="13">
    <source>
        <dbReference type="Pfam" id="PF06280"/>
    </source>
</evidence>
<evidence type="ECO:0000259" key="11">
    <source>
        <dbReference type="Pfam" id="PF00082"/>
    </source>
</evidence>
<dbReference type="SUPFAM" id="SSF51679">
    <property type="entry name" value="Bacterial luciferase-like"/>
    <property type="match status" value="1"/>
</dbReference>
<dbReference type="Proteomes" id="UP000249363">
    <property type="component" value="Unassembled WGS sequence"/>
</dbReference>
<name>A0A364L0X7_TALAM</name>
<evidence type="ECO:0000256" key="9">
    <source>
        <dbReference type="PROSITE-ProRule" id="PRU01240"/>
    </source>
</evidence>
<feature type="domain" description="Peptidase S8/S53" evidence="11">
    <location>
        <begin position="446"/>
        <end position="845"/>
    </location>
</feature>
<dbReference type="InterPro" id="IPR051260">
    <property type="entry name" value="Diverse_substr_monoxygenases"/>
</dbReference>
<keyword evidence="4 9" id="KW-0378">Hydrolase</keyword>
<dbReference type="EMBL" id="MIKG01000009">
    <property type="protein sequence ID" value="RAO69463.1"/>
    <property type="molecule type" value="Genomic_DNA"/>
</dbReference>
<evidence type="ECO:0000256" key="10">
    <source>
        <dbReference type="RuleBase" id="RU003355"/>
    </source>
</evidence>
<dbReference type="Pfam" id="PF06280">
    <property type="entry name" value="fn3_5"/>
    <property type="match status" value="1"/>
</dbReference>
<keyword evidence="3" id="KW-0732">Signal</keyword>
<protein>
    <submittedName>
        <fullName evidence="14">Uncharacterized protein</fullName>
    </submittedName>
</protein>
<evidence type="ECO:0000256" key="2">
    <source>
        <dbReference type="ARBA" id="ARBA00022670"/>
    </source>
</evidence>
<dbReference type="SUPFAM" id="SSF52743">
    <property type="entry name" value="Subtilisin-like"/>
    <property type="match status" value="1"/>
</dbReference>
<proteinExistence type="inferred from homology"/>
<dbReference type="PROSITE" id="PS00136">
    <property type="entry name" value="SUBTILASE_ASP"/>
    <property type="match status" value="1"/>
</dbReference>
<evidence type="ECO:0000256" key="1">
    <source>
        <dbReference type="ARBA" id="ARBA00011073"/>
    </source>
</evidence>
<dbReference type="PANTHER" id="PTHR30011:SF30">
    <property type="entry name" value="XENOBIOTIC COMPOUND MONOOXYGENASE, DSZA FAMILY (AFU_ORTHOLOGUE AFUA_6G01920)"/>
    <property type="match status" value="1"/>
</dbReference>
<dbReference type="AlphaFoldDB" id="A0A364L0X7"/>
<dbReference type="OrthoDB" id="10256524at2759"/>
<dbReference type="InterPro" id="IPR036852">
    <property type="entry name" value="Peptidase_S8/S53_dom_sf"/>
</dbReference>
<dbReference type="InterPro" id="IPR011251">
    <property type="entry name" value="Luciferase-like_dom"/>
</dbReference>
<evidence type="ECO:0000313" key="14">
    <source>
        <dbReference type="EMBL" id="RAO69463.1"/>
    </source>
</evidence>
<dbReference type="STRING" id="1196081.A0A364L0X7"/>
<keyword evidence="2 9" id="KW-0645">Protease</keyword>
<evidence type="ECO:0000259" key="12">
    <source>
        <dbReference type="Pfam" id="PF00296"/>
    </source>
</evidence>
<feature type="active site" description="Charge relay system" evidence="8 9">
    <location>
        <position position="455"/>
    </location>
</feature>
<dbReference type="GO" id="GO:0006508">
    <property type="term" value="P:proteolysis"/>
    <property type="evidence" value="ECO:0007669"/>
    <property type="project" value="UniProtKB-KW"/>
</dbReference>
<dbReference type="GO" id="GO:0004252">
    <property type="term" value="F:serine-type endopeptidase activity"/>
    <property type="evidence" value="ECO:0007669"/>
    <property type="project" value="UniProtKB-UniRule"/>
</dbReference>
<dbReference type="PANTHER" id="PTHR30011">
    <property type="entry name" value="ALKANESULFONATE MONOOXYGENASE-RELATED"/>
    <property type="match status" value="1"/>
</dbReference>
<feature type="active site" description="Charge relay system" evidence="8 9">
    <location>
        <position position="504"/>
    </location>
</feature>
<feature type="domain" description="C5a peptidase/Subtilisin-like protease SBT2-like Fn3-like" evidence="13">
    <location>
        <begin position="885"/>
        <end position="1004"/>
    </location>
</feature>
<reference evidence="14 15" key="1">
    <citation type="journal article" date="2017" name="Biotechnol. Biofuels">
        <title>Differential beta-glucosidase expression as a function of carbon source availability in Talaromyces amestolkiae: a genomic and proteomic approach.</title>
        <authorList>
            <person name="de Eugenio L.I."/>
            <person name="Mendez-Liter J.A."/>
            <person name="Nieto-Dominguez M."/>
            <person name="Alonso L."/>
            <person name="Gil-Munoz J."/>
            <person name="Barriuso J."/>
            <person name="Prieto A."/>
            <person name="Martinez M.J."/>
        </authorList>
    </citation>
    <scope>NUCLEOTIDE SEQUENCE [LARGE SCALE GENOMIC DNA]</scope>
    <source>
        <strain evidence="14 15">CIB</strain>
    </source>
</reference>
<dbReference type="PROSITE" id="PS00137">
    <property type="entry name" value="SUBTILASE_HIS"/>
    <property type="match status" value="1"/>
</dbReference>
<dbReference type="InterPro" id="IPR022398">
    <property type="entry name" value="Peptidase_S8_His-AS"/>
</dbReference>
<dbReference type="Pfam" id="PF00296">
    <property type="entry name" value="Bac_luciferase"/>
    <property type="match status" value="1"/>
</dbReference>
<dbReference type="GO" id="GO:0016020">
    <property type="term" value="C:membrane"/>
    <property type="evidence" value="ECO:0007669"/>
    <property type="project" value="InterPro"/>
</dbReference>
<dbReference type="InterPro" id="IPR015500">
    <property type="entry name" value="Peptidase_S8_subtilisin-rel"/>
</dbReference>
<dbReference type="NCBIfam" id="TIGR03860">
    <property type="entry name" value="FMN_nitrolo"/>
    <property type="match status" value="1"/>
</dbReference>
<dbReference type="GeneID" id="63794691"/>
<comment type="similarity">
    <text evidence="1 9 10">Belongs to the peptidase S8 family.</text>
</comment>
<comment type="caution">
    <text evidence="14">The sequence shown here is derived from an EMBL/GenBank/DDBJ whole genome shotgun (WGS) entry which is preliminary data.</text>
</comment>
<dbReference type="Gene3D" id="3.40.50.200">
    <property type="entry name" value="Peptidase S8/S53 domain"/>
    <property type="match status" value="2"/>
</dbReference>
<evidence type="ECO:0000256" key="5">
    <source>
        <dbReference type="ARBA" id="ARBA00022825"/>
    </source>
</evidence>
<gene>
    <name evidence="14" type="ORF">BHQ10_005475</name>
</gene>
<feature type="active site" description="Charge relay system" evidence="8 9">
    <location>
        <position position="809"/>
    </location>
</feature>
<evidence type="ECO:0000256" key="8">
    <source>
        <dbReference type="PIRSR" id="PIRSR615500-1"/>
    </source>
</evidence>
<dbReference type="InterPro" id="IPR023828">
    <property type="entry name" value="Peptidase_S8_Ser-AS"/>
</dbReference>
<evidence type="ECO:0000256" key="3">
    <source>
        <dbReference type="ARBA" id="ARBA00022729"/>
    </source>
</evidence>
<dbReference type="PRINTS" id="PR00723">
    <property type="entry name" value="SUBTILISIN"/>
</dbReference>
<dbReference type="InterPro" id="IPR023827">
    <property type="entry name" value="Peptidase_S8_Asp-AS"/>
</dbReference>
<dbReference type="CDD" id="cd07489">
    <property type="entry name" value="Peptidases_S8_5"/>
    <property type="match status" value="1"/>
</dbReference>
<dbReference type="GO" id="GO:0004497">
    <property type="term" value="F:monooxygenase activity"/>
    <property type="evidence" value="ECO:0007669"/>
    <property type="project" value="InterPro"/>
</dbReference>
<keyword evidence="6" id="KW-0865">Zymogen</keyword>
<dbReference type="PROSITE" id="PS51892">
    <property type="entry name" value="SUBTILASE"/>
    <property type="match status" value="1"/>
</dbReference>
<comment type="similarity">
    <text evidence="7">Belongs to the NtaA/SnaA/DszA monooxygenase family.</text>
</comment>
<dbReference type="InterPro" id="IPR036661">
    <property type="entry name" value="Luciferase-like_sf"/>
</dbReference>
<dbReference type="PROSITE" id="PS00138">
    <property type="entry name" value="SUBTILASE_SER"/>
    <property type="match status" value="1"/>
</dbReference>
<dbReference type="GO" id="GO:0016705">
    <property type="term" value="F:oxidoreductase activity, acting on paired donors, with incorporation or reduction of molecular oxygen"/>
    <property type="evidence" value="ECO:0007669"/>
    <property type="project" value="InterPro"/>
</dbReference>
<evidence type="ECO:0000256" key="6">
    <source>
        <dbReference type="ARBA" id="ARBA00023145"/>
    </source>
</evidence>
<dbReference type="InterPro" id="IPR010435">
    <property type="entry name" value="C5a/SBT2-like_Fn3"/>
</dbReference>
<accession>A0A364L0X7</accession>
<evidence type="ECO:0000313" key="15">
    <source>
        <dbReference type="Proteomes" id="UP000249363"/>
    </source>
</evidence>